<evidence type="ECO:0000313" key="2">
    <source>
        <dbReference type="Proteomes" id="UP000193689"/>
    </source>
</evidence>
<dbReference type="RefSeq" id="XP_040709235.1">
    <property type="nucleotide sequence ID" value="XM_040853685.1"/>
</dbReference>
<gene>
    <name evidence="1" type="ORF">BCR38DRAFT_147679</name>
</gene>
<dbReference type="Proteomes" id="UP000193689">
    <property type="component" value="Unassembled WGS sequence"/>
</dbReference>
<dbReference type="InParanoid" id="A0A1Y2D5R5"/>
<dbReference type="AlphaFoldDB" id="A0A1Y2D5R5"/>
<organism evidence="1 2">
    <name type="scientific">Pseudomassariella vexata</name>
    <dbReference type="NCBI Taxonomy" id="1141098"/>
    <lineage>
        <taxon>Eukaryota</taxon>
        <taxon>Fungi</taxon>
        <taxon>Dikarya</taxon>
        <taxon>Ascomycota</taxon>
        <taxon>Pezizomycotina</taxon>
        <taxon>Sordariomycetes</taxon>
        <taxon>Xylariomycetidae</taxon>
        <taxon>Amphisphaeriales</taxon>
        <taxon>Pseudomassariaceae</taxon>
        <taxon>Pseudomassariella</taxon>
    </lineage>
</organism>
<evidence type="ECO:0000313" key="1">
    <source>
        <dbReference type="EMBL" id="ORY54547.1"/>
    </source>
</evidence>
<proteinExistence type="predicted"/>
<keyword evidence="2" id="KW-1185">Reference proteome</keyword>
<dbReference type="GeneID" id="63769897"/>
<dbReference type="OrthoDB" id="5367645at2759"/>
<dbReference type="EMBL" id="MCFJ01000033">
    <property type="protein sequence ID" value="ORY54547.1"/>
    <property type="molecule type" value="Genomic_DNA"/>
</dbReference>
<sequence>MPLLLERIVALLLSSFPLLSVDLLIICSVQTASNMRCFATTSLALLSLRVASAFGEKFLYPTAGLTLHYLDTVNVEYQTTLYNPRLYTWCYNADNNIIREWLLTTAGPPRWIRRHGFYTAELHHWRSVLVQHKT</sequence>
<name>A0A1Y2D5R5_9PEZI</name>
<comment type="caution">
    <text evidence="1">The sequence shown here is derived from an EMBL/GenBank/DDBJ whole genome shotgun (WGS) entry which is preliminary data.</text>
</comment>
<reference evidence="1 2" key="1">
    <citation type="submission" date="2016-07" db="EMBL/GenBank/DDBJ databases">
        <title>Pervasive Adenine N6-methylation of Active Genes in Fungi.</title>
        <authorList>
            <consortium name="DOE Joint Genome Institute"/>
            <person name="Mondo S.J."/>
            <person name="Dannebaum R.O."/>
            <person name="Kuo R.C."/>
            <person name="Labutti K."/>
            <person name="Haridas S."/>
            <person name="Kuo A."/>
            <person name="Salamov A."/>
            <person name="Ahrendt S.R."/>
            <person name="Lipzen A."/>
            <person name="Sullivan W."/>
            <person name="Andreopoulos W.B."/>
            <person name="Clum A."/>
            <person name="Lindquist E."/>
            <person name="Daum C."/>
            <person name="Ramamoorthy G.K."/>
            <person name="Gryganskyi A."/>
            <person name="Culley D."/>
            <person name="Magnuson J.K."/>
            <person name="James T.Y."/>
            <person name="O'Malley M.A."/>
            <person name="Stajich J.E."/>
            <person name="Spatafora J.W."/>
            <person name="Visel A."/>
            <person name="Grigoriev I.V."/>
        </authorList>
    </citation>
    <scope>NUCLEOTIDE SEQUENCE [LARGE SCALE GENOMIC DNA]</scope>
    <source>
        <strain evidence="1 2">CBS 129021</strain>
    </source>
</reference>
<protein>
    <submittedName>
        <fullName evidence="1">Uncharacterized protein</fullName>
    </submittedName>
</protein>
<accession>A0A1Y2D5R5</accession>